<proteinExistence type="predicted"/>
<evidence type="ECO:0000313" key="2">
    <source>
        <dbReference type="EMBL" id="JAH93199.1"/>
    </source>
</evidence>
<feature type="region of interest" description="Disordered" evidence="1">
    <location>
        <begin position="35"/>
        <end position="60"/>
    </location>
</feature>
<feature type="compositionally biased region" description="Polar residues" evidence="1">
    <location>
        <begin position="43"/>
        <end position="56"/>
    </location>
</feature>
<reference evidence="2" key="2">
    <citation type="journal article" date="2015" name="Fish Shellfish Immunol.">
        <title>Early steps in the European eel (Anguilla anguilla)-Vibrio vulnificus interaction in the gills: Role of the RtxA13 toxin.</title>
        <authorList>
            <person name="Callol A."/>
            <person name="Pajuelo D."/>
            <person name="Ebbesson L."/>
            <person name="Teles M."/>
            <person name="MacKenzie S."/>
            <person name="Amaro C."/>
        </authorList>
    </citation>
    <scope>NUCLEOTIDE SEQUENCE</scope>
</reference>
<sequence>MRKHWAGRLCRSRWGNLSQSSSFAFDLLNGSDEAHWPPPTPSIGVNSQTLKKQGSRSVGRKFQRGLSQMLPFN</sequence>
<protein>
    <submittedName>
        <fullName evidence="2">Uncharacterized protein</fullName>
    </submittedName>
</protein>
<dbReference type="EMBL" id="GBXM01015378">
    <property type="protein sequence ID" value="JAH93199.1"/>
    <property type="molecule type" value="Transcribed_RNA"/>
</dbReference>
<organism evidence="2">
    <name type="scientific">Anguilla anguilla</name>
    <name type="common">European freshwater eel</name>
    <name type="synonym">Muraena anguilla</name>
    <dbReference type="NCBI Taxonomy" id="7936"/>
    <lineage>
        <taxon>Eukaryota</taxon>
        <taxon>Metazoa</taxon>
        <taxon>Chordata</taxon>
        <taxon>Craniata</taxon>
        <taxon>Vertebrata</taxon>
        <taxon>Euteleostomi</taxon>
        <taxon>Actinopterygii</taxon>
        <taxon>Neopterygii</taxon>
        <taxon>Teleostei</taxon>
        <taxon>Anguilliformes</taxon>
        <taxon>Anguillidae</taxon>
        <taxon>Anguilla</taxon>
    </lineage>
</organism>
<dbReference type="AlphaFoldDB" id="A0A0E9WRY0"/>
<evidence type="ECO:0000256" key="1">
    <source>
        <dbReference type="SAM" id="MobiDB-lite"/>
    </source>
</evidence>
<accession>A0A0E9WRY0</accession>
<name>A0A0E9WRY0_ANGAN</name>
<reference evidence="2" key="1">
    <citation type="submission" date="2014-11" db="EMBL/GenBank/DDBJ databases">
        <authorList>
            <person name="Amaro Gonzalez C."/>
        </authorList>
    </citation>
    <scope>NUCLEOTIDE SEQUENCE</scope>
</reference>